<organism evidence="2 3">
    <name type="scientific">Streptomyces phaeofaciens</name>
    <dbReference type="NCBI Taxonomy" id="68254"/>
    <lineage>
        <taxon>Bacteria</taxon>
        <taxon>Bacillati</taxon>
        <taxon>Actinomycetota</taxon>
        <taxon>Actinomycetes</taxon>
        <taxon>Kitasatosporales</taxon>
        <taxon>Streptomycetaceae</taxon>
        <taxon>Streptomyces</taxon>
    </lineage>
</organism>
<sequence length="107" mass="11055">MTWGHLRSRGEQDTSGLPSPEREGTSPLTRGAGTGGPCRPLTFRDHSPLSGGEQGWPAFALKSQLGTSPLTLGAAGSTHELGIALNAYEARLDVDLSVLDNGQDGAA</sequence>
<accession>A0A918HQT0</accession>
<dbReference type="Proteomes" id="UP000646776">
    <property type="component" value="Unassembled WGS sequence"/>
</dbReference>
<feature type="region of interest" description="Disordered" evidence="1">
    <location>
        <begin position="1"/>
        <end position="56"/>
    </location>
</feature>
<evidence type="ECO:0000256" key="1">
    <source>
        <dbReference type="SAM" id="MobiDB-lite"/>
    </source>
</evidence>
<comment type="caution">
    <text evidence="2">The sequence shown here is derived from an EMBL/GenBank/DDBJ whole genome shotgun (WGS) entry which is preliminary data.</text>
</comment>
<reference evidence="2" key="1">
    <citation type="journal article" date="2014" name="Int. J. Syst. Evol. Microbiol.">
        <title>Complete genome sequence of Corynebacterium casei LMG S-19264T (=DSM 44701T), isolated from a smear-ripened cheese.</title>
        <authorList>
            <consortium name="US DOE Joint Genome Institute (JGI-PGF)"/>
            <person name="Walter F."/>
            <person name="Albersmeier A."/>
            <person name="Kalinowski J."/>
            <person name="Ruckert C."/>
        </authorList>
    </citation>
    <scope>NUCLEOTIDE SEQUENCE</scope>
    <source>
        <strain evidence="2">JCM 4125</strain>
    </source>
</reference>
<keyword evidence="3" id="KW-1185">Reference proteome</keyword>
<dbReference type="EMBL" id="BMSA01000052">
    <property type="protein sequence ID" value="GGT96938.1"/>
    <property type="molecule type" value="Genomic_DNA"/>
</dbReference>
<gene>
    <name evidence="2" type="ORF">GCM10010226_88100</name>
</gene>
<reference evidence="2" key="2">
    <citation type="submission" date="2020-09" db="EMBL/GenBank/DDBJ databases">
        <authorList>
            <person name="Sun Q."/>
            <person name="Ohkuma M."/>
        </authorList>
    </citation>
    <scope>NUCLEOTIDE SEQUENCE</scope>
    <source>
        <strain evidence="2">JCM 4125</strain>
    </source>
</reference>
<dbReference type="AlphaFoldDB" id="A0A918HQT0"/>
<name>A0A918HQT0_9ACTN</name>
<evidence type="ECO:0000313" key="3">
    <source>
        <dbReference type="Proteomes" id="UP000646776"/>
    </source>
</evidence>
<protein>
    <submittedName>
        <fullName evidence="2">Uncharacterized protein</fullName>
    </submittedName>
</protein>
<evidence type="ECO:0000313" key="2">
    <source>
        <dbReference type="EMBL" id="GGT96938.1"/>
    </source>
</evidence>
<proteinExistence type="predicted"/>